<protein>
    <recommendedName>
        <fullName evidence="2">DUF7210 domain-containing protein</fullName>
    </recommendedName>
</protein>
<accession>A0A839VI28</accession>
<reference evidence="3 4" key="1">
    <citation type="submission" date="2020-08" db="EMBL/GenBank/DDBJ databases">
        <title>Genomic Encyclopedia of Type Strains, Phase III (KMG-III): the genomes of soil and plant-associated and newly described type strains.</title>
        <authorList>
            <person name="Whitman W."/>
        </authorList>
    </citation>
    <scope>NUCLEOTIDE SEQUENCE [LARGE SCALE GENOMIC DNA]</scope>
    <source>
        <strain evidence="3 4">CECT 7282</strain>
    </source>
</reference>
<dbReference type="AlphaFoldDB" id="A0A839VI28"/>
<evidence type="ECO:0000313" key="3">
    <source>
        <dbReference type="EMBL" id="MBB3192046.1"/>
    </source>
</evidence>
<feature type="domain" description="DUF7210" evidence="2">
    <location>
        <begin position="13"/>
        <end position="50"/>
    </location>
</feature>
<evidence type="ECO:0000256" key="1">
    <source>
        <dbReference type="SAM" id="MobiDB-lite"/>
    </source>
</evidence>
<comment type="caution">
    <text evidence="3">The sequence shown here is derived from an EMBL/GenBank/DDBJ whole genome shotgun (WGS) entry which is preliminary data.</text>
</comment>
<sequence length="50" mass="5663">MTDTNEAPKTKDVSVTLKRPHRHRGDLYAKGDSIRCRPDTAERLKEKGIA</sequence>
<proteinExistence type="predicted"/>
<dbReference type="InterPro" id="IPR055634">
    <property type="entry name" value="DUF7210"/>
</dbReference>
<dbReference type="Proteomes" id="UP000547614">
    <property type="component" value="Unassembled WGS sequence"/>
</dbReference>
<dbReference type="Pfam" id="PF23843">
    <property type="entry name" value="DUF7210"/>
    <property type="match status" value="1"/>
</dbReference>
<keyword evidence="4" id="KW-1185">Reference proteome</keyword>
<dbReference type="EMBL" id="JACHXP010000021">
    <property type="protein sequence ID" value="MBB3192046.1"/>
    <property type="molecule type" value="Genomic_DNA"/>
</dbReference>
<gene>
    <name evidence="3" type="ORF">FHR94_003322</name>
</gene>
<evidence type="ECO:0000313" key="4">
    <source>
        <dbReference type="Proteomes" id="UP000547614"/>
    </source>
</evidence>
<evidence type="ECO:0000259" key="2">
    <source>
        <dbReference type="Pfam" id="PF23843"/>
    </source>
</evidence>
<feature type="compositionally biased region" description="Basic and acidic residues" evidence="1">
    <location>
        <begin position="1"/>
        <end position="12"/>
    </location>
</feature>
<feature type="region of interest" description="Disordered" evidence="1">
    <location>
        <begin position="1"/>
        <end position="25"/>
    </location>
</feature>
<dbReference type="RefSeq" id="WP_183327302.1">
    <property type="nucleotide sequence ID" value="NZ_JACHXP010000021.1"/>
</dbReference>
<name>A0A839VI28_9GAMM</name>
<organism evidence="3 4">
    <name type="scientific">Halomonas cerina</name>
    <dbReference type="NCBI Taxonomy" id="447424"/>
    <lineage>
        <taxon>Bacteria</taxon>
        <taxon>Pseudomonadati</taxon>
        <taxon>Pseudomonadota</taxon>
        <taxon>Gammaproteobacteria</taxon>
        <taxon>Oceanospirillales</taxon>
        <taxon>Halomonadaceae</taxon>
        <taxon>Halomonas</taxon>
    </lineage>
</organism>